<dbReference type="AlphaFoldDB" id="A0A010R6Q3"/>
<evidence type="ECO:0000256" key="1">
    <source>
        <dbReference type="SAM" id="Phobius"/>
    </source>
</evidence>
<dbReference type="EMBL" id="JARH01001068">
    <property type="protein sequence ID" value="EXF73374.1"/>
    <property type="molecule type" value="Genomic_DNA"/>
</dbReference>
<dbReference type="Proteomes" id="UP000020467">
    <property type="component" value="Unassembled WGS sequence"/>
</dbReference>
<dbReference type="KEGG" id="cfj:CFIO01_07918"/>
<protein>
    <submittedName>
        <fullName evidence="2">Sodium/hydrogen exchanger family protein</fullName>
    </submittedName>
</protein>
<name>A0A010R6Q3_9PEZI</name>
<comment type="caution">
    <text evidence="2">The sequence shown here is derived from an EMBL/GenBank/DDBJ whole genome shotgun (WGS) entry which is preliminary data.</text>
</comment>
<keyword evidence="1" id="KW-1133">Transmembrane helix</keyword>
<evidence type="ECO:0000313" key="2">
    <source>
        <dbReference type="EMBL" id="EXF73374.1"/>
    </source>
</evidence>
<keyword evidence="3" id="KW-1185">Reference proteome</keyword>
<feature type="transmembrane region" description="Helical" evidence="1">
    <location>
        <begin position="12"/>
        <end position="28"/>
    </location>
</feature>
<dbReference type="eggNOG" id="KOG4505">
    <property type="taxonomic scope" value="Eukaryota"/>
</dbReference>
<evidence type="ECO:0000313" key="3">
    <source>
        <dbReference type="Proteomes" id="UP000020467"/>
    </source>
</evidence>
<sequence>MPTFDPSELNVVLAVFGAFIILFGIISVKIKNVWYLGEACKINVESSIPILNIIYGFMGVQPVQEDAVAIRRRSVRVPPPSNAVEGDKETFIAFNRFSRPNLSQETLSHMGDDVSSVGDEKVLHSDLESGIQEARQNAELSTRKSFNLPRLDAPRSFSLPRTSMNQLKWDQAHVTHG</sequence>
<organism evidence="2 3">
    <name type="scientific">Colletotrichum fioriniae PJ7</name>
    <dbReference type="NCBI Taxonomy" id="1445577"/>
    <lineage>
        <taxon>Eukaryota</taxon>
        <taxon>Fungi</taxon>
        <taxon>Dikarya</taxon>
        <taxon>Ascomycota</taxon>
        <taxon>Pezizomycotina</taxon>
        <taxon>Sordariomycetes</taxon>
        <taxon>Hypocreomycetidae</taxon>
        <taxon>Glomerellales</taxon>
        <taxon>Glomerellaceae</taxon>
        <taxon>Colletotrichum</taxon>
        <taxon>Colletotrichum acutatum species complex</taxon>
    </lineage>
</organism>
<proteinExistence type="predicted"/>
<gene>
    <name evidence="2" type="ORF">CFIO01_07918</name>
</gene>
<keyword evidence="1" id="KW-0472">Membrane</keyword>
<accession>A0A010R6Q3</accession>
<reference evidence="2 3" key="1">
    <citation type="submission" date="2014-02" db="EMBL/GenBank/DDBJ databases">
        <title>The genome sequence of Colletotrichum fioriniae PJ7.</title>
        <authorList>
            <person name="Baroncelli R."/>
            <person name="Thon M.R."/>
        </authorList>
    </citation>
    <scope>NUCLEOTIDE SEQUENCE [LARGE SCALE GENOMIC DNA]</scope>
    <source>
        <strain evidence="2 3">PJ7</strain>
    </source>
</reference>
<keyword evidence="1" id="KW-0812">Transmembrane</keyword>
<dbReference type="HOGENOM" id="CLU_1517749_0_0_1"/>